<proteinExistence type="predicted"/>
<protein>
    <submittedName>
        <fullName evidence="1">Uncharacterized protein</fullName>
    </submittedName>
</protein>
<organism evidence="1 2">
    <name type="scientific">Caligus rogercresseyi</name>
    <name type="common">Sea louse</name>
    <dbReference type="NCBI Taxonomy" id="217165"/>
    <lineage>
        <taxon>Eukaryota</taxon>
        <taxon>Metazoa</taxon>
        <taxon>Ecdysozoa</taxon>
        <taxon>Arthropoda</taxon>
        <taxon>Crustacea</taxon>
        <taxon>Multicrustacea</taxon>
        <taxon>Hexanauplia</taxon>
        <taxon>Copepoda</taxon>
        <taxon>Siphonostomatoida</taxon>
        <taxon>Caligidae</taxon>
        <taxon>Caligus</taxon>
    </lineage>
</organism>
<dbReference type="EMBL" id="CP045899">
    <property type="protein sequence ID" value="QQP41261.1"/>
    <property type="molecule type" value="Genomic_DNA"/>
</dbReference>
<evidence type="ECO:0000313" key="1">
    <source>
        <dbReference type="EMBL" id="QQP41261.1"/>
    </source>
</evidence>
<reference evidence="2" key="1">
    <citation type="submission" date="2021-01" db="EMBL/GenBank/DDBJ databases">
        <title>Caligus Genome Assembly.</title>
        <authorList>
            <person name="Gallardo-Escarate C."/>
        </authorList>
    </citation>
    <scope>NUCLEOTIDE SEQUENCE [LARGE SCALE GENOMIC DNA]</scope>
</reference>
<feature type="non-terminal residue" evidence="1">
    <location>
        <position position="84"/>
    </location>
</feature>
<sequence length="84" mass="9087">MPYSRGSYRICAIPSCSKSSGCTIFCTSDEVLISNVCGLHDAEDSTGLALAKIRDRQSLKLFILGSPSSSVSKSFRKKPVNKKI</sequence>
<dbReference type="OrthoDB" id="7331812at2759"/>
<name>A0A7T8K0Q9_CALRO</name>
<dbReference type="Proteomes" id="UP000595437">
    <property type="component" value="Chromosome 10"/>
</dbReference>
<dbReference type="AlphaFoldDB" id="A0A7T8K0Q9"/>
<evidence type="ECO:0000313" key="2">
    <source>
        <dbReference type="Proteomes" id="UP000595437"/>
    </source>
</evidence>
<keyword evidence="2" id="KW-1185">Reference proteome</keyword>
<accession>A0A7T8K0Q9</accession>
<gene>
    <name evidence="1" type="ORF">FKW44_015571</name>
</gene>